<accession>A0AAU9CTN1</accession>
<dbReference type="RefSeq" id="WP_317697213.1">
    <property type="nucleotide sequence ID" value="NZ_AP026801.1"/>
</dbReference>
<sequence>MIINMNDLIKAEGLDDPLTLFAEYETFEEIPVFSRFSHISFLSSLSFNEKNKVLLKTCLDLAEKCNSSIKPDHFICVSITDWDNYEEINCLTPNLFVSQRKDWLLSKLKLKSTQTVEENLVREYLNSLDRLEYDVYTAIDFKKYKRIYVVKKEA</sequence>
<dbReference type="KEGG" id="xak:KIMC2_02630"/>
<reference evidence="1 2" key="1">
    <citation type="journal article" date="2023" name="Microbiol. Spectr.">
        <title>Symbiosis of Carpenter Bees with Uncharacterized Lactic Acid Bacteria Showing NAD Auxotrophy.</title>
        <authorList>
            <person name="Kawasaki S."/>
            <person name="Ozawa K."/>
            <person name="Mori T."/>
            <person name="Yamamoto A."/>
            <person name="Ito M."/>
            <person name="Ohkuma M."/>
            <person name="Sakamoto M."/>
            <person name="Matsutani M."/>
        </authorList>
    </citation>
    <scope>NUCLEOTIDE SEQUENCE [LARGE SCALE GENOMIC DNA]</scope>
    <source>
        <strain evidence="1 2">KimC2</strain>
    </source>
</reference>
<evidence type="ECO:0000313" key="1">
    <source>
        <dbReference type="EMBL" id="BDR55701.1"/>
    </source>
</evidence>
<name>A0AAU9CTN1_9LACO</name>
<gene>
    <name evidence="1" type="ORF">KIMC2_02630</name>
</gene>
<dbReference type="Proteomes" id="UP001321804">
    <property type="component" value="Chromosome"/>
</dbReference>
<proteinExistence type="predicted"/>
<dbReference type="EMBL" id="AP026801">
    <property type="protein sequence ID" value="BDR55701.1"/>
    <property type="molecule type" value="Genomic_DNA"/>
</dbReference>
<dbReference type="InterPro" id="IPR028264">
    <property type="entry name" value="Imm15"/>
</dbReference>
<organism evidence="1 2">
    <name type="scientific">Xylocopilactobacillus apis</name>
    <dbReference type="NCBI Taxonomy" id="2932183"/>
    <lineage>
        <taxon>Bacteria</taxon>
        <taxon>Bacillati</taxon>
        <taxon>Bacillota</taxon>
        <taxon>Bacilli</taxon>
        <taxon>Lactobacillales</taxon>
        <taxon>Lactobacillaceae</taxon>
        <taxon>Xylocopilactobacillus</taxon>
    </lineage>
</organism>
<dbReference type="AlphaFoldDB" id="A0AAU9CTN1"/>
<evidence type="ECO:0000313" key="2">
    <source>
        <dbReference type="Proteomes" id="UP001321804"/>
    </source>
</evidence>
<keyword evidence="2" id="KW-1185">Reference proteome</keyword>
<dbReference type="Pfam" id="PF15561">
    <property type="entry name" value="Imm15"/>
    <property type="match status" value="1"/>
</dbReference>
<protein>
    <submittedName>
        <fullName evidence="1">Uncharacterized protein</fullName>
    </submittedName>
</protein>